<feature type="region of interest" description="Disordered" evidence="1">
    <location>
        <begin position="298"/>
        <end position="324"/>
    </location>
</feature>
<feature type="region of interest" description="Disordered" evidence="1">
    <location>
        <begin position="360"/>
        <end position="382"/>
    </location>
</feature>
<dbReference type="PANTHER" id="PTHR46836:SF8">
    <property type="entry name" value="AFADIN"/>
    <property type="match status" value="1"/>
</dbReference>
<accession>A0A2G5D5T2</accession>
<dbReference type="OrthoDB" id="1925259at2759"/>
<name>A0A2G5D5T2_AQUCA</name>
<feature type="compositionally biased region" description="Basic and acidic residues" evidence="1">
    <location>
        <begin position="492"/>
        <end position="515"/>
    </location>
</feature>
<dbReference type="STRING" id="218851.A0A2G5D5T2"/>
<proteinExistence type="predicted"/>
<feature type="compositionally biased region" description="Basic and acidic residues" evidence="1">
    <location>
        <begin position="43"/>
        <end position="52"/>
    </location>
</feature>
<feature type="domain" description="DUF3741" evidence="4">
    <location>
        <begin position="117"/>
        <end position="136"/>
    </location>
</feature>
<reference evidence="5 6" key="1">
    <citation type="submission" date="2017-09" db="EMBL/GenBank/DDBJ databases">
        <title>WGS assembly of Aquilegia coerulea Goldsmith.</title>
        <authorList>
            <person name="Hodges S."/>
            <person name="Kramer E."/>
            <person name="Nordborg M."/>
            <person name="Tomkins J."/>
            <person name="Borevitz J."/>
            <person name="Derieg N."/>
            <person name="Yan J."/>
            <person name="Mihaltcheva S."/>
            <person name="Hayes R.D."/>
            <person name="Rokhsar D."/>
        </authorList>
    </citation>
    <scope>NUCLEOTIDE SEQUENCE [LARGE SCALE GENOMIC DNA]</scope>
    <source>
        <strain evidence="6">cv. Goldsmith</strain>
    </source>
</reference>
<feature type="compositionally biased region" description="Low complexity" evidence="1">
    <location>
        <begin position="794"/>
        <end position="808"/>
    </location>
</feature>
<organism evidence="5 6">
    <name type="scientific">Aquilegia coerulea</name>
    <name type="common">Rocky mountain columbine</name>
    <dbReference type="NCBI Taxonomy" id="218851"/>
    <lineage>
        <taxon>Eukaryota</taxon>
        <taxon>Viridiplantae</taxon>
        <taxon>Streptophyta</taxon>
        <taxon>Embryophyta</taxon>
        <taxon>Tracheophyta</taxon>
        <taxon>Spermatophyta</taxon>
        <taxon>Magnoliopsida</taxon>
        <taxon>Ranunculales</taxon>
        <taxon>Ranunculaceae</taxon>
        <taxon>Thalictroideae</taxon>
        <taxon>Aquilegia</taxon>
    </lineage>
</organism>
<sequence>MERFEQHKRFHQGNGEISFHQSYESSKIKSVSRPKSIKTGRKFLREEEKQEEQGNLNVRKRVEALEIVSDSSSCSNHSIEEDSFSYKLRRTYSKQASEAPMKKLLEEELSREMETRRRPPSVIARLMGLDALPPQQPIKKQHKKFSENYQKKTASIGYLDKRSSYEGRSSRRSNSQPEEFKDVFEVVESSTSNKHPNLLQEGMANLHRNENELEFVRQTFMDVKRLSTDEKLQQSKEYHDALDVLYSNKELLLKFLQEPDSLFTKHLHDLHGPSPPQPGHIRVLQSSNAHGDLRTKIGKSSEQNHGASSIQKHEQGTTHRKNVYIPSKVSKYRVHEKDDTCQLPTRIVVLKPNLKKVQNAVRPLSSPESLGGFHSGHKKKKKFGSSENFDIFQDVEHQRNSTFDVELVKHTTQGSREIAKEITRQMRHSVSSGSKMVPSLKLRGYAGDESSCSLSENESANDDEEKTTASRYINDLKNRYSPSSSYSTESSVSREAKKRLSERWKMSHRTQEVRKASRGSTLGEMLALPDRETMLKSYDSVGPDGFSDSLARNGGVTRCATPLGISSRDGWKDECVRSLPRSRSLPASSTCLNSPKTSIRYRTPEKDRCALPKESINWHSNTSRKLDSEQRDGFLLRSSIKSFRKKSSYSSCGGGEENHLVQVSGQKPDEQIYEGGEKPHLVQDTDLKCVEQRYQCGEKSDLVQDVDLKPDKSRVSFEGVDLSEWKASIIDIPVDDPSETTTSVNERELFAENSNPENTPLGPSEGSSIFSHCAITEVESPASSKEAGQPSPISVLEPPFVEESSSSSDSFEKISADLHGLRMQLQLLKQESSDAYSEGSEMIVSSDEDIREGCRDLPRENRGLNICDKVNRDFSYMIDVLVDSGFNDADLDVLSQAWYSPESPVSPSVFDKLEKKYEEHMSWPRSDRKLLFDRINMGLMELLELHMDPHPWVRLEKPIGLQWRGQHLAEDLWTLLVRHCNEVKKISLEMALMNEMKWSDFGDDINMVGNGIERLLFDELVTEAVIT</sequence>
<evidence type="ECO:0000313" key="5">
    <source>
        <dbReference type="EMBL" id="PIA38881.1"/>
    </source>
</evidence>
<feature type="region of interest" description="Disordered" evidence="1">
    <location>
        <begin position="1"/>
        <end position="56"/>
    </location>
</feature>
<dbReference type="Pfam" id="PF14309">
    <property type="entry name" value="DUF4378"/>
    <property type="match status" value="1"/>
</dbReference>
<dbReference type="AlphaFoldDB" id="A0A2G5D5T2"/>
<evidence type="ECO:0008006" key="7">
    <source>
        <dbReference type="Google" id="ProtNLM"/>
    </source>
</evidence>
<feature type="compositionally biased region" description="Polar residues" evidence="1">
    <location>
        <begin position="298"/>
        <end position="310"/>
    </location>
</feature>
<feature type="compositionally biased region" description="Basic and acidic residues" evidence="1">
    <location>
        <begin position="160"/>
        <end position="169"/>
    </location>
</feature>
<feature type="compositionally biased region" description="Low complexity" evidence="1">
    <location>
        <begin position="481"/>
        <end position="491"/>
    </location>
</feature>
<feature type="region of interest" description="Disordered" evidence="1">
    <location>
        <begin position="160"/>
        <end position="180"/>
    </location>
</feature>
<dbReference type="InterPro" id="IPR022212">
    <property type="entry name" value="DUF3741"/>
</dbReference>
<dbReference type="InParanoid" id="A0A2G5D5T2"/>
<dbReference type="PANTHER" id="PTHR46836">
    <property type="entry name" value="AFADIN"/>
    <property type="match status" value="1"/>
</dbReference>
<dbReference type="Pfam" id="PF14383">
    <property type="entry name" value="VARLMGL"/>
    <property type="match status" value="1"/>
</dbReference>
<dbReference type="Proteomes" id="UP000230069">
    <property type="component" value="Unassembled WGS sequence"/>
</dbReference>
<dbReference type="InterPro" id="IPR025486">
    <property type="entry name" value="DUF4378"/>
</dbReference>
<gene>
    <name evidence="5" type="ORF">AQUCO_02700231v1</name>
</gene>
<evidence type="ECO:0000259" key="4">
    <source>
        <dbReference type="Pfam" id="PF14383"/>
    </source>
</evidence>
<feature type="domain" description="DUF4378" evidence="3">
    <location>
        <begin position="873"/>
        <end position="1023"/>
    </location>
</feature>
<evidence type="ECO:0000256" key="1">
    <source>
        <dbReference type="SAM" id="MobiDB-lite"/>
    </source>
</evidence>
<feature type="compositionally biased region" description="Basic residues" evidence="1">
    <location>
        <begin position="30"/>
        <end position="42"/>
    </location>
</feature>
<keyword evidence="6" id="KW-1185">Reference proteome</keyword>
<evidence type="ECO:0000259" key="3">
    <source>
        <dbReference type="Pfam" id="PF14309"/>
    </source>
</evidence>
<protein>
    <recommendedName>
        <fullName evidence="7">DUF4378 domain-containing protein</fullName>
    </recommendedName>
</protein>
<dbReference type="Pfam" id="PF12552">
    <property type="entry name" value="DUF3741"/>
    <property type="match status" value="1"/>
</dbReference>
<evidence type="ECO:0000259" key="2">
    <source>
        <dbReference type="Pfam" id="PF12552"/>
    </source>
</evidence>
<dbReference type="EMBL" id="KZ305044">
    <property type="protein sequence ID" value="PIA38881.1"/>
    <property type="molecule type" value="Genomic_DNA"/>
</dbReference>
<evidence type="ECO:0000313" key="6">
    <source>
        <dbReference type="Proteomes" id="UP000230069"/>
    </source>
</evidence>
<feature type="domain" description="DUF3741" evidence="2">
    <location>
        <begin position="217"/>
        <end position="261"/>
    </location>
</feature>
<feature type="compositionally biased region" description="Polar residues" evidence="1">
    <location>
        <begin position="19"/>
        <end position="29"/>
    </location>
</feature>
<dbReference type="InterPro" id="IPR032795">
    <property type="entry name" value="DUF3741-assoc"/>
</dbReference>
<dbReference type="FunCoup" id="A0A2G5D5T2">
    <property type="interactions" value="1423"/>
</dbReference>
<feature type="region of interest" description="Disordered" evidence="1">
    <location>
        <begin position="447"/>
        <end position="518"/>
    </location>
</feature>
<feature type="region of interest" description="Disordered" evidence="1">
    <location>
        <begin position="779"/>
        <end position="808"/>
    </location>
</feature>